<keyword evidence="3" id="KW-1185">Reference proteome</keyword>
<accession>A0AAW0C465</accession>
<evidence type="ECO:0000256" key="1">
    <source>
        <dbReference type="SAM" id="MobiDB-lite"/>
    </source>
</evidence>
<evidence type="ECO:0000313" key="2">
    <source>
        <dbReference type="EMBL" id="KAK7034001.1"/>
    </source>
</evidence>
<organism evidence="2 3">
    <name type="scientific">Paramarasmius palmivorus</name>
    <dbReference type="NCBI Taxonomy" id="297713"/>
    <lineage>
        <taxon>Eukaryota</taxon>
        <taxon>Fungi</taxon>
        <taxon>Dikarya</taxon>
        <taxon>Basidiomycota</taxon>
        <taxon>Agaricomycotina</taxon>
        <taxon>Agaricomycetes</taxon>
        <taxon>Agaricomycetidae</taxon>
        <taxon>Agaricales</taxon>
        <taxon>Marasmiineae</taxon>
        <taxon>Marasmiaceae</taxon>
        <taxon>Paramarasmius</taxon>
    </lineage>
</organism>
<protein>
    <recommendedName>
        <fullName evidence="4">BZIP domain-containing protein</fullName>
    </recommendedName>
</protein>
<feature type="region of interest" description="Disordered" evidence="1">
    <location>
        <begin position="1"/>
        <end position="89"/>
    </location>
</feature>
<dbReference type="EMBL" id="JAYKXP010000058">
    <property type="protein sequence ID" value="KAK7034001.1"/>
    <property type="molecule type" value="Genomic_DNA"/>
</dbReference>
<evidence type="ECO:0008006" key="4">
    <source>
        <dbReference type="Google" id="ProtNLM"/>
    </source>
</evidence>
<name>A0AAW0C465_9AGAR</name>
<dbReference type="AlphaFoldDB" id="A0AAW0C465"/>
<comment type="caution">
    <text evidence="2">The sequence shown here is derived from an EMBL/GenBank/DDBJ whole genome shotgun (WGS) entry which is preliminary data.</text>
</comment>
<proteinExistence type="predicted"/>
<sequence>MPSVQSLPHTPSPRFRALTLDSPLPPSDPPSPTSSDIDDVSAPLTLQSPPRLPPDWRQRSAVNEYRPANNSTKYWDPPPHTNSARSTEHCVSHTEEIHRTLPRRRKPQPILYSFQQPDYRPPPDYGKSLNVLSYSKHLTYRVILADSVHFFTSVASRNTTLTGPNAVHDIPNVKPPCNLRAPQLPLTSSADSLTSATRSNRGMASSIHGACHQRTLTAPRSFTHDEAPPVTAYPEDTVVNSNPPMKVLDRQERGQINARRYYQRHQKERLAKAAEYRKMKREQLAKCSAEDREEILTARRIKQREYTARFRRK</sequence>
<evidence type="ECO:0000313" key="3">
    <source>
        <dbReference type="Proteomes" id="UP001383192"/>
    </source>
</evidence>
<dbReference type="Proteomes" id="UP001383192">
    <property type="component" value="Unassembled WGS sequence"/>
</dbReference>
<gene>
    <name evidence="2" type="ORF">VNI00_012431</name>
</gene>
<feature type="compositionally biased region" description="Pro residues" evidence="1">
    <location>
        <begin position="23"/>
        <end position="32"/>
    </location>
</feature>
<reference evidence="2 3" key="1">
    <citation type="submission" date="2024-01" db="EMBL/GenBank/DDBJ databases">
        <title>A draft genome for a cacao thread blight-causing isolate of Paramarasmius palmivorus.</title>
        <authorList>
            <person name="Baruah I.K."/>
            <person name="Bukari Y."/>
            <person name="Amoako-Attah I."/>
            <person name="Meinhardt L.W."/>
            <person name="Bailey B.A."/>
            <person name="Cohen S.P."/>
        </authorList>
    </citation>
    <scope>NUCLEOTIDE SEQUENCE [LARGE SCALE GENOMIC DNA]</scope>
    <source>
        <strain evidence="2 3">GH-12</strain>
    </source>
</reference>